<evidence type="ECO:0000259" key="1">
    <source>
        <dbReference type="Pfam" id="PF26035"/>
    </source>
</evidence>
<dbReference type="Proteomes" id="UP001595816">
    <property type="component" value="Unassembled WGS sequence"/>
</dbReference>
<comment type="caution">
    <text evidence="3">The sequence shown here is derived from an EMBL/GenBank/DDBJ whole genome shotgun (WGS) entry which is preliminary data.</text>
</comment>
<evidence type="ECO:0000259" key="2">
    <source>
        <dbReference type="Pfam" id="PF26572"/>
    </source>
</evidence>
<gene>
    <name evidence="3" type="ORF">ACFOZ4_21510</name>
</gene>
<protein>
    <submittedName>
        <fullName evidence="3">Uncharacterized protein</fullName>
    </submittedName>
</protein>
<accession>A0ABV8LSE3</accession>
<evidence type="ECO:0000313" key="4">
    <source>
        <dbReference type="Proteomes" id="UP001595816"/>
    </source>
</evidence>
<organism evidence="3 4">
    <name type="scientific">Hamadaea flava</name>
    <dbReference type="NCBI Taxonomy" id="1742688"/>
    <lineage>
        <taxon>Bacteria</taxon>
        <taxon>Bacillati</taxon>
        <taxon>Actinomycetota</taxon>
        <taxon>Actinomycetes</taxon>
        <taxon>Micromonosporales</taxon>
        <taxon>Micromonosporaceae</taxon>
        <taxon>Hamadaea</taxon>
    </lineage>
</organism>
<feature type="domain" description="DUF8010" evidence="1">
    <location>
        <begin position="4"/>
        <end position="74"/>
    </location>
</feature>
<dbReference type="Pfam" id="PF26035">
    <property type="entry name" value="DUF8010"/>
    <property type="match status" value="1"/>
</dbReference>
<name>A0ABV8LSE3_9ACTN</name>
<evidence type="ECO:0000313" key="3">
    <source>
        <dbReference type="EMBL" id="MFC4133194.1"/>
    </source>
</evidence>
<keyword evidence="4" id="KW-1185">Reference proteome</keyword>
<proteinExistence type="predicted"/>
<feature type="domain" description="DUF8185" evidence="2">
    <location>
        <begin position="78"/>
        <end position="205"/>
    </location>
</feature>
<dbReference type="Pfam" id="PF26572">
    <property type="entry name" value="DUF8185"/>
    <property type="match status" value="1"/>
</dbReference>
<dbReference type="RefSeq" id="WP_253760999.1">
    <property type="nucleotide sequence ID" value="NZ_JAMZDZ010000001.1"/>
</dbReference>
<dbReference type="EMBL" id="JBHSAY010000010">
    <property type="protein sequence ID" value="MFC4133194.1"/>
    <property type="molecule type" value="Genomic_DNA"/>
</dbReference>
<sequence length="211" mass="22644">MDLRFLARLARFDPQALVRVRPAGPNRVALWGMLPWGVLVTRTIPGFTSADRTFAVAELLAGAAHPRVRDSEWRWPLPSAAAESVEVLPAQVVRDIARAAAETLRQASTGGVGGQAVGSRRLRDALLDHVAVTVTVDVADWSGRPIEIPQRLVQAVTRMGLLDADDVDPATRDVTATVDEVDVLVAGPWIGLSAPAGVAWYRPSAPTLRPL</sequence>
<dbReference type="InterPro" id="IPR058498">
    <property type="entry name" value="DUF8185"/>
</dbReference>
<reference evidence="4" key="1">
    <citation type="journal article" date="2019" name="Int. J. Syst. Evol. Microbiol.">
        <title>The Global Catalogue of Microorganisms (GCM) 10K type strain sequencing project: providing services to taxonomists for standard genome sequencing and annotation.</title>
        <authorList>
            <consortium name="The Broad Institute Genomics Platform"/>
            <consortium name="The Broad Institute Genome Sequencing Center for Infectious Disease"/>
            <person name="Wu L."/>
            <person name="Ma J."/>
        </authorList>
    </citation>
    <scope>NUCLEOTIDE SEQUENCE [LARGE SCALE GENOMIC DNA]</scope>
    <source>
        <strain evidence="4">CGMCC 4.7289</strain>
    </source>
</reference>
<dbReference type="InterPro" id="IPR058323">
    <property type="entry name" value="DUF8010"/>
</dbReference>